<dbReference type="Proteomes" id="UP001060085">
    <property type="component" value="Linkage Group LG04"/>
</dbReference>
<evidence type="ECO:0000313" key="2">
    <source>
        <dbReference type="Proteomes" id="UP001060085"/>
    </source>
</evidence>
<organism evidence="1 2">
    <name type="scientific">Catharanthus roseus</name>
    <name type="common">Madagascar periwinkle</name>
    <name type="synonym">Vinca rosea</name>
    <dbReference type="NCBI Taxonomy" id="4058"/>
    <lineage>
        <taxon>Eukaryota</taxon>
        <taxon>Viridiplantae</taxon>
        <taxon>Streptophyta</taxon>
        <taxon>Embryophyta</taxon>
        <taxon>Tracheophyta</taxon>
        <taxon>Spermatophyta</taxon>
        <taxon>Magnoliopsida</taxon>
        <taxon>eudicotyledons</taxon>
        <taxon>Gunneridae</taxon>
        <taxon>Pentapetalae</taxon>
        <taxon>asterids</taxon>
        <taxon>lamiids</taxon>
        <taxon>Gentianales</taxon>
        <taxon>Apocynaceae</taxon>
        <taxon>Rauvolfioideae</taxon>
        <taxon>Vinceae</taxon>
        <taxon>Catharanthinae</taxon>
        <taxon>Catharanthus</taxon>
    </lineage>
</organism>
<evidence type="ECO:0000313" key="1">
    <source>
        <dbReference type="EMBL" id="KAI5665995.1"/>
    </source>
</evidence>
<proteinExistence type="predicted"/>
<accession>A0ACC0AYR1</accession>
<name>A0ACC0AYR1_CATRO</name>
<keyword evidence="2" id="KW-1185">Reference proteome</keyword>
<dbReference type="EMBL" id="CM044704">
    <property type="protein sequence ID" value="KAI5665995.1"/>
    <property type="molecule type" value="Genomic_DNA"/>
</dbReference>
<reference evidence="2" key="1">
    <citation type="journal article" date="2023" name="Nat. Plants">
        <title>Single-cell RNA sequencing provides a high-resolution roadmap for understanding the multicellular compartmentation of specialized metabolism.</title>
        <authorList>
            <person name="Sun S."/>
            <person name="Shen X."/>
            <person name="Li Y."/>
            <person name="Li Y."/>
            <person name="Wang S."/>
            <person name="Li R."/>
            <person name="Zhang H."/>
            <person name="Shen G."/>
            <person name="Guo B."/>
            <person name="Wei J."/>
            <person name="Xu J."/>
            <person name="St-Pierre B."/>
            <person name="Chen S."/>
            <person name="Sun C."/>
        </authorList>
    </citation>
    <scope>NUCLEOTIDE SEQUENCE [LARGE SCALE GENOMIC DNA]</scope>
</reference>
<sequence length="682" mass="77696">MDTLLRGQRNSGNGFDYNHNDYPFAENLTRDLYNGCQFENRFSSDRIPGHSNGSSSQLPVNGEGESQVEGDYFDGVFKYIQEMLMEEEELENRPCMLQDCLALQAAEKIFYKVLHDDDDPSSHCRSPTPAFSGQGFDNPSDDFASIWNNQEKNGFSASGNDSFVHSQTFQPNFQTINYCDNMYGNQDFNRNQRKAVGQGRNSGEENSNEGRNVHSREDNSNDDDQNLDQRRSKRFAGYTEEIEETEVYDDALLCPGRNPNFYGESSSIEEEGIIKKPSFQPQKPKRGRPKAGEKRGGNSSSIKEIVDLRDLLTRCAHSVACHDNATAQELTKKIRQNSSPYGSATERLARFFVNALEARIAGTGTSLYSTLTTRRASASDILKSYETYLTICPFQRMSNIFANKSIAKATSSATRVHIIDFGILYGFQWPCIIHGISLRPGGPPKLRITGIDLPQPGFRPAERIEETGRRLASFCKRFDVPFEFNAIAKRWDAISLEELKIEKDEMVVVNCLYRLRNAPDETVVESNPRDAVIKFIKKINPHVFVHGVLNAGYNAPFFTTRFKEALHHFSSMFDIFEANLPPEDQERFMFEREVLGRDVMNVIACEGAERVDRPDSYKQWQVRNQRAGFRQVALDKKIMNEIKVKVKASYHKEFLIDEDCKWMLQGWKGRVIYALSCWKPAT</sequence>
<gene>
    <name evidence="1" type="ORF">M9H77_15848</name>
</gene>
<protein>
    <submittedName>
        <fullName evidence="1">Uncharacterized protein</fullName>
    </submittedName>
</protein>
<comment type="caution">
    <text evidence="1">The sequence shown here is derived from an EMBL/GenBank/DDBJ whole genome shotgun (WGS) entry which is preliminary data.</text>
</comment>